<evidence type="ECO:0000313" key="3">
    <source>
        <dbReference type="Proteomes" id="UP001241747"/>
    </source>
</evidence>
<evidence type="ECO:0000256" key="1">
    <source>
        <dbReference type="SAM" id="Phobius"/>
    </source>
</evidence>
<protein>
    <submittedName>
        <fullName evidence="2">Uncharacterized protein</fullName>
    </submittedName>
</protein>
<proteinExistence type="predicted"/>
<evidence type="ECO:0000313" key="2">
    <source>
        <dbReference type="EMBL" id="MDQ0505343.1"/>
    </source>
</evidence>
<organism evidence="2 3">
    <name type="scientific">Xanthobacter agilis</name>
    <dbReference type="NCBI Taxonomy" id="47492"/>
    <lineage>
        <taxon>Bacteria</taxon>
        <taxon>Pseudomonadati</taxon>
        <taxon>Pseudomonadota</taxon>
        <taxon>Alphaproteobacteria</taxon>
        <taxon>Hyphomicrobiales</taxon>
        <taxon>Xanthobacteraceae</taxon>
        <taxon>Xanthobacter</taxon>
    </lineage>
</organism>
<sequence length="221" mass="24910">MSPLERPIVELDVAMTPRPHAHLMAEIGLKEVGPLHHFLDEIWRHLPFTAAGAVSVSVLVAVVLNGQLLLYTLMGSLLTMQVAAGTYGLYLWRMAERRKRLYDSVRCQNYLRNLEARAQGLVASERGTVWVITDPAQHDPASRVRIMAAPEYKRFKADEITAGRSLDEVRVHAKHKTPKIQLSMARNGQELESEDVDMDKVMEASGRIERWLHRTAPSKAP</sequence>
<dbReference type="RefSeq" id="WP_237344511.1">
    <property type="nucleotide sequence ID" value="NZ_JABWGX010000004.1"/>
</dbReference>
<feature type="transmembrane region" description="Helical" evidence="1">
    <location>
        <begin position="70"/>
        <end position="92"/>
    </location>
</feature>
<reference evidence="2 3" key="1">
    <citation type="submission" date="2023-07" db="EMBL/GenBank/DDBJ databases">
        <title>Genomic Encyclopedia of Type Strains, Phase IV (KMG-IV): sequencing the most valuable type-strain genomes for metagenomic binning, comparative biology and taxonomic classification.</title>
        <authorList>
            <person name="Goeker M."/>
        </authorList>
    </citation>
    <scope>NUCLEOTIDE SEQUENCE [LARGE SCALE GENOMIC DNA]</scope>
    <source>
        <strain evidence="2 3">DSM 3770</strain>
    </source>
</reference>
<feature type="transmembrane region" description="Helical" evidence="1">
    <location>
        <begin position="46"/>
        <end position="64"/>
    </location>
</feature>
<dbReference type="Proteomes" id="UP001241747">
    <property type="component" value="Unassembled WGS sequence"/>
</dbReference>
<keyword evidence="3" id="KW-1185">Reference proteome</keyword>
<keyword evidence="1" id="KW-1133">Transmembrane helix</keyword>
<name>A0ABU0LDZ1_XANAG</name>
<comment type="caution">
    <text evidence="2">The sequence shown here is derived from an EMBL/GenBank/DDBJ whole genome shotgun (WGS) entry which is preliminary data.</text>
</comment>
<keyword evidence="1" id="KW-0812">Transmembrane</keyword>
<gene>
    <name evidence="2" type="ORF">QOZ94_002139</name>
</gene>
<accession>A0ABU0LDZ1</accession>
<keyword evidence="1" id="KW-0472">Membrane</keyword>
<dbReference type="EMBL" id="JAUSVY010000004">
    <property type="protein sequence ID" value="MDQ0505343.1"/>
    <property type="molecule type" value="Genomic_DNA"/>
</dbReference>